<dbReference type="GO" id="GO:0016788">
    <property type="term" value="F:hydrolase activity, acting on ester bonds"/>
    <property type="evidence" value="ECO:0007669"/>
    <property type="project" value="TreeGrafter"/>
</dbReference>
<dbReference type="Gene3D" id="3.60.21.10">
    <property type="match status" value="1"/>
</dbReference>
<dbReference type="EMBL" id="AFVZ01000001">
    <property type="protein sequence ID" value="EHN59927.1"/>
    <property type="molecule type" value="Genomic_DNA"/>
</dbReference>
<dbReference type="Proteomes" id="UP000004959">
    <property type="component" value="Chromosome"/>
</dbReference>
<dbReference type="Pfam" id="PF00149">
    <property type="entry name" value="Metallophos"/>
    <property type="match status" value="1"/>
</dbReference>
<dbReference type="InterPro" id="IPR029052">
    <property type="entry name" value="Metallo-depent_PP-like"/>
</dbReference>
<dbReference type="InterPro" id="IPR004843">
    <property type="entry name" value="Calcineurin-like_PHP"/>
</dbReference>
<name>G9WHD5_9LACO</name>
<gene>
    <name evidence="2" type="ORF">OKIT_1857</name>
</gene>
<dbReference type="HOGENOM" id="CLU_019692_0_1_9"/>
<sequence>MELLSTDQQAFRICQLTDLHLGSRPFSVEDQETLKRIGRVLASEHFDLIIITGDLIWGNRIKQPEEVLSYFYRMFDQIDTPIAVTYGNHDTEGDFDRKRLRELEKLIKHPASKYDIFVFHDLENYVLKVFDRNSRELSHLLYVWDSGAYSSNNRMGLYEPINPEQIRWFAQLPEPVNPDRADLGFIHIPIPEFAQAQNLIRDGQIAEKVGSPEINSGLFYSLLQKENFKALFAGHDHDNNFTGSYKGIDLVYGNVSGYNTYGKLARGYKLIELYPDHAIYKNIPFVID</sequence>
<accession>G9WHD5</accession>
<dbReference type="OrthoDB" id="9816081at2"/>
<dbReference type="STRING" id="336988.NT96_06535"/>
<organism evidence="2 3">
    <name type="scientific">Oenococcus kitaharae DSM 17330</name>
    <dbReference type="NCBI Taxonomy" id="1045004"/>
    <lineage>
        <taxon>Bacteria</taxon>
        <taxon>Bacillati</taxon>
        <taxon>Bacillota</taxon>
        <taxon>Bacilli</taxon>
        <taxon>Lactobacillales</taxon>
        <taxon>Lactobacillaceae</taxon>
        <taxon>Oenococcus</taxon>
    </lineage>
</organism>
<evidence type="ECO:0000313" key="3">
    <source>
        <dbReference type="Proteomes" id="UP000004959"/>
    </source>
</evidence>
<evidence type="ECO:0000313" key="2">
    <source>
        <dbReference type="EMBL" id="EHN59927.1"/>
    </source>
</evidence>
<evidence type="ECO:0000259" key="1">
    <source>
        <dbReference type="Pfam" id="PF00149"/>
    </source>
</evidence>
<protein>
    <submittedName>
        <fullName evidence="2">Icc family phosphohydrolase</fullName>
    </submittedName>
</protein>
<dbReference type="PATRIC" id="fig|1045004.4.peg.1827"/>
<feature type="domain" description="Calcineurin-like phosphoesterase" evidence="1">
    <location>
        <begin position="11"/>
        <end position="238"/>
    </location>
</feature>
<dbReference type="GO" id="GO:0005737">
    <property type="term" value="C:cytoplasm"/>
    <property type="evidence" value="ECO:0007669"/>
    <property type="project" value="TreeGrafter"/>
</dbReference>
<comment type="caution">
    <text evidence="2">The sequence shown here is derived from an EMBL/GenBank/DDBJ whole genome shotgun (WGS) entry which is preliminary data.</text>
</comment>
<dbReference type="PANTHER" id="PTHR32440:SF11">
    <property type="entry name" value="METALLOPHOSPHOESTERASE DOMAIN-CONTAINING PROTEIN"/>
    <property type="match status" value="1"/>
</dbReference>
<dbReference type="SUPFAM" id="SSF56300">
    <property type="entry name" value="Metallo-dependent phosphatases"/>
    <property type="match status" value="1"/>
</dbReference>
<keyword evidence="2" id="KW-0378">Hydrolase</keyword>
<dbReference type="RefSeq" id="WP_007747345.1">
    <property type="nucleotide sequence ID" value="NZ_CM001398.1"/>
</dbReference>
<keyword evidence="3" id="KW-1185">Reference proteome</keyword>
<proteinExistence type="predicted"/>
<reference evidence="2 3" key="1">
    <citation type="journal article" date="2012" name="PLoS ONE">
        <title>Functional divergence in the genus oenococcus as predicted by genome sequencing of the newly-described species, Oenococcus kitaharae.</title>
        <authorList>
            <person name="Borneman A.R."/>
            <person name="McCarthy J.M."/>
            <person name="Chambers P.J."/>
            <person name="Bartowsky E.J."/>
        </authorList>
    </citation>
    <scope>NUCLEOTIDE SEQUENCE [LARGE SCALE GENOMIC DNA]</scope>
    <source>
        <strain evidence="3">DSM17330</strain>
    </source>
</reference>
<dbReference type="PANTHER" id="PTHR32440">
    <property type="entry name" value="PHOSPHATASE DCR2-RELATED-RELATED"/>
    <property type="match status" value="1"/>
</dbReference>
<dbReference type="eggNOG" id="COG1409">
    <property type="taxonomic scope" value="Bacteria"/>
</dbReference>
<dbReference type="CDD" id="cd07383">
    <property type="entry name" value="MPP_Dcr2"/>
    <property type="match status" value="1"/>
</dbReference>
<dbReference type="AlphaFoldDB" id="G9WHD5"/>